<dbReference type="KEGG" id="tva:4764199"/>
<evidence type="ECO:0000313" key="3">
    <source>
        <dbReference type="Proteomes" id="UP000001542"/>
    </source>
</evidence>
<proteinExistence type="predicted"/>
<dbReference type="EMBL" id="DS113426">
    <property type="protein sequence ID" value="EAY06324.1"/>
    <property type="molecule type" value="Genomic_DNA"/>
</dbReference>
<reference evidence="2" key="1">
    <citation type="submission" date="2006-10" db="EMBL/GenBank/DDBJ databases">
        <authorList>
            <person name="Amadeo P."/>
            <person name="Zhao Q."/>
            <person name="Wortman J."/>
            <person name="Fraser-Liggett C."/>
            <person name="Carlton J."/>
        </authorList>
    </citation>
    <scope>NUCLEOTIDE SEQUENCE</scope>
    <source>
        <strain evidence="2">G3</strain>
    </source>
</reference>
<sequence>MNLQEIAEKEYFYQSWGCTDIIFKQIIDATNWKKETQRLKPATSLLRYFTEYWDELPKSMTYLDLFMLVKAKEERCKVNVSKGTANYYSVILNWFSKIVGNPEKFAQMVKMYFETNNSNLKYFARITFPNLFLHFEFIEFSDLSYKFLAYLVNNCQPDFYGPFLVSYFLAISGFANIFWYLYDQEMLKYGNKTQLSNIFSCFIKAISDSITKLPINHIEIARLVIDKDKGAFLKYFYGDAIKILYKEHSAGYSDTSIVNSVIEFLDYISGHPDHPQSLLLIEVFFKDDCNYAPMWPMAIDETENKAIIMMTCKEFFIIEDIVKEYHDILNIDALIKPTYLNPAFKDSLVIDCCEVHTSNFIKPGYSVKYNLMFEPQEKFGITLDANQSRLYKAIKCAADTEKLHIVKLISNQISSKNVPPLKDDMQETLLKAFVDDCYTNDQTFEFHIRRIFISRQISSSGHEASMLLSKALHYFAQYLFEEPKKEEIEKPIQSLSPLAKMRPGQRSSGFFRRLSININSTEANIMAQQSILTTSAFNLEGKANNNSSFGHNVVSRSIETSGKASTFFLDFEETPEIKPTAKKQRRNSGEFNKIHTAHKQKNIVNDIIKKSPNASELYLLAIIRSADSTMAQNSKATAAIKKFMSRVQTESIKGILVEEKTSEIQPKLVNKISKMIDSYKVCKPGTLMYNVLECLQPLPSICEKLKFDFHFFKKLMESVKTEALIATYVMYEQLSFDYVTFRKSLPNSLDQTGQYLTKNMQEYMKSLDPPYDPTAFRHIYGDL</sequence>
<keyword evidence="1" id="KW-1133">Transmembrane helix</keyword>
<dbReference type="VEuPathDB" id="TrichDB:TVAGG3_0988670"/>
<reference evidence="2" key="2">
    <citation type="journal article" date="2007" name="Science">
        <title>Draft genome sequence of the sexually transmitted pathogen Trichomonas vaginalis.</title>
        <authorList>
            <person name="Carlton J.M."/>
            <person name="Hirt R.P."/>
            <person name="Silva J.C."/>
            <person name="Delcher A.L."/>
            <person name="Schatz M."/>
            <person name="Zhao Q."/>
            <person name="Wortman J.R."/>
            <person name="Bidwell S.L."/>
            <person name="Alsmark U.C.M."/>
            <person name="Besteiro S."/>
            <person name="Sicheritz-Ponten T."/>
            <person name="Noel C.J."/>
            <person name="Dacks J.B."/>
            <person name="Foster P.G."/>
            <person name="Simillion C."/>
            <person name="Van de Peer Y."/>
            <person name="Miranda-Saavedra D."/>
            <person name="Barton G.J."/>
            <person name="Westrop G.D."/>
            <person name="Mueller S."/>
            <person name="Dessi D."/>
            <person name="Fiori P.L."/>
            <person name="Ren Q."/>
            <person name="Paulsen I."/>
            <person name="Zhang H."/>
            <person name="Bastida-Corcuera F.D."/>
            <person name="Simoes-Barbosa A."/>
            <person name="Brown M.T."/>
            <person name="Hayes R.D."/>
            <person name="Mukherjee M."/>
            <person name="Okumura C.Y."/>
            <person name="Schneider R."/>
            <person name="Smith A.J."/>
            <person name="Vanacova S."/>
            <person name="Villalvazo M."/>
            <person name="Haas B.J."/>
            <person name="Pertea M."/>
            <person name="Feldblyum T.V."/>
            <person name="Utterback T.R."/>
            <person name="Shu C.L."/>
            <person name="Osoegawa K."/>
            <person name="de Jong P.J."/>
            <person name="Hrdy I."/>
            <person name="Horvathova L."/>
            <person name="Zubacova Z."/>
            <person name="Dolezal P."/>
            <person name="Malik S.B."/>
            <person name="Logsdon J.M. Jr."/>
            <person name="Henze K."/>
            <person name="Gupta A."/>
            <person name="Wang C.C."/>
            <person name="Dunne R.L."/>
            <person name="Upcroft J.A."/>
            <person name="Upcroft P."/>
            <person name="White O."/>
            <person name="Salzberg S.L."/>
            <person name="Tang P."/>
            <person name="Chiu C.-H."/>
            <person name="Lee Y.-S."/>
            <person name="Embley T.M."/>
            <person name="Coombs G.H."/>
            <person name="Mottram J.C."/>
            <person name="Tachezy J."/>
            <person name="Fraser-Liggett C.M."/>
            <person name="Johnson P.J."/>
        </authorList>
    </citation>
    <scope>NUCLEOTIDE SEQUENCE [LARGE SCALE GENOMIC DNA]</scope>
    <source>
        <strain evidence="2">G3</strain>
    </source>
</reference>
<keyword evidence="1" id="KW-0472">Membrane</keyword>
<dbReference type="InParanoid" id="A2ELY5"/>
<feature type="transmembrane region" description="Helical" evidence="1">
    <location>
        <begin position="159"/>
        <end position="182"/>
    </location>
</feature>
<keyword evidence="3" id="KW-1185">Reference proteome</keyword>
<protein>
    <submittedName>
        <fullName evidence="2">Uncharacterized protein</fullName>
    </submittedName>
</protein>
<keyword evidence="1" id="KW-0812">Transmembrane</keyword>
<dbReference type="VEuPathDB" id="TrichDB:TVAG_065810"/>
<gene>
    <name evidence="2" type="ORF">TVAG_065810</name>
</gene>
<evidence type="ECO:0000313" key="2">
    <source>
        <dbReference type="EMBL" id="EAY06324.1"/>
    </source>
</evidence>
<accession>A2ELY5</accession>
<evidence type="ECO:0000256" key="1">
    <source>
        <dbReference type="SAM" id="Phobius"/>
    </source>
</evidence>
<name>A2ELY5_TRIV3</name>
<dbReference type="AlphaFoldDB" id="A2ELY5"/>
<dbReference type="Proteomes" id="UP000001542">
    <property type="component" value="Unassembled WGS sequence"/>
</dbReference>
<organism evidence="2 3">
    <name type="scientific">Trichomonas vaginalis (strain ATCC PRA-98 / G3)</name>
    <dbReference type="NCBI Taxonomy" id="412133"/>
    <lineage>
        <taxon>Eukaryota</taxon>
        <taxon>Metamonada</taxon>
        <taxon>Parabasalia</taxon>
        <taxon>Trichomonadida</taxon>
        <taxon>Trichomonadidae</taxon>
        <taxon>Trichomonas</taxon>
    </lineage>
</organism>
<dbReference type="RefSeq" id="XP_001318547.1">
    <property type="nucleotide sequence ID" value="XM_001318512.1"/>
</dbReference>